<evidence type="ECO:0000256" key="1">
    <source>
        <dbReference type="ARBA" id="ARBA00022737"/>
    </source>
</evidence>
<proteinExistence type="predicted"/>
<evidence type="ECO:0008006" key="4">
    <source>
        <dbReference type="Google" id="ProtNLM"/>
    </source>
</evidence>
<dbReference type="PANTHER" id="PTHR47262:SF1">
    <property type="entry name" value="OS02G0132600 PROTEIN"/>
    <property type="match status" value="1"/>
</dbReference>
<keyword evidence="2" id="KW-0809">Transit peptide</keyword>
<dbReference type="Gene3D" id="1.25.40.10">
    <property type="entry name" value="Tetratricopeptide repeat domain"/>
    <property type="match status" value="1"/>
</dbReference>
<protein>
    <recommendedName>
        <fullName evidence="4">Pentacotripeptide-repeat region of PRORP domain-containing protein</fullName>
    </recommendedName>
</protein>
<reference evidence="3" key="2">
    <citation type="journal article" date="2015" name="Data Brief">
        <title>Shoot transcriptome of the giant reed, Arundo donax.</title>
        <authorList>
            <person name="Barrero R.A."/>
            <person name="Guerrero F.D."/>
            <person name="Moolhuijzen P."/>
            <person name="Goolsby J.A."/>
            <person name="Tidwell J."/>
            <person name="Bellgard S.E."/>
            <person name="Bellgard M.I."/>
        </authorList>
    </citation>
    <scope>NUCLEOTIDE SEQUENCE</scope>
    <source>
        <tissue evidence="3">Shoot tissue taken approximately 20 cm above the soil surface</tissue>
    </source>
</reference>
<keyword evidence="1" id="KW-0677">Repeat</keyword>
<reference evidence="3" key="1">
    <citation type="submission" date="2014-09" db="EMBL/GenBank/DDBJ databases">
        <authorList>
            <person name="Magalhaes I.L.F."/>
            <person name="Oliveira U."/>
            <person name="Santos F.R."/>
            <person name="Vidigal T.H.D.A."/>
            <person name="Brescovit A.D."/>
            <person name="Santos A.J."/>
        </authorList>
    </citation>
    <scope>NUCLEOTIDE SEQUENCE</scope>
    <source>
        <tissue evidence="3">Shoot tissue taken approximately 20 cm above the soil surface</tissue>
    </source>
</reference>
<evidence type="ECO:0000313" key="3">
    <source>
        <dbReference type="EMBL" id="JAD75168.1"/>
    </source>
</evidence>
<dbReference type="InterPro" id="IPR011990">
    <property type="entry name" value="TPR-like_helical_dom_sf"/>
</dbReference>
<dbReference type="PANTHER" id="PTHR47262">
    <property type="entry name" value="OS02G0132600 PROTEIN"/>
    <property type="match status" value="1"/>
</dbReference>
<sequence>MFLFCQVLMDKEMPRKYLKDIKSTLVTALASTGQVVDALSMYVEIKQSGSSIQPKAAVALIENIRTEGELDRMHQLLEELSDSSHLFEGCGRVLLYCVHHNHPDAAVDLLKQLKAKDETSTYMVVDQVFDQIWEMEPTNLDLGMELLHAVKELGLNVSRTSLDFLLSACVKAKDSQRAQQIWAEYESAGLPHNVLTYLRMYQALFSSGRQKEAKKMLKEIPKGDDHVRYIIDSCHMTYYSESFNPSATARISSQKSACSKQIDTKEV</sequence>
<dbReference type="InterPro" id="IPR002885">
    <property type="entry name" value="PPR_rpt"/>
</dbReference>
<dbReference type="EMBL" id="GBRH01222727">
    <property type="protein sequence ID" value="JAD75168.1"/>
    <property type="molecule type" value="Transcribed_RNA"/>
</dbReference>
<evidence type="ECO:0000256" key="2">
    <source>
        <dbReference type="ARBA" id="ARBA00022946"/>
    </source>
</evidence>
<dbReference type="AlphaFoldDB" id="A0A0A9CL56"/>
<name>A0A0A9CL56_ARUDO</name>
<accession>A0A0A9CL56</accession>
<organism evidence="3">
    <name type="scientific">Arundo donax</name>
    <name type="common">Giant reed</name>
    <name type="synonym">Donax arundinaceus</name>
    <dbReference type="NCBI Taxonomy" id="35708"/>
    <lineage>
        <taxon>Eukaryota</taxon>
        <taxon>Viridiplantae</taxon>
        <taxon>Streptophyta</taxon>
        <taxon>Embryophyta</taxon>
        <taxon>Tracheophyta</taxon>
        <taxon>Spermatophyta</taxon>
        <taxon>Magnoliopsida</taxon>
        <taxon>Liliopsida</taxon>
        <taxon>Poales</taxon>
        <taxon>Poaceae</taxon>
        <taxon>PACMAD clade</taxon>
        <taxon>Arundinoideae</taxon>
        <taxon>Arundineae</taxon>
        <taxon>Arundo</taxon>
    </lineage>
</organism>
<dbReference type="Pfam" id="PF01535">
    <property type="entry name" value="PPR"/>
    <property type="match status" value="1"/>
</dbReference>